<dbReference type="Pfam" id="PF03737">
    <property type="entry name" value="RraA-like"/>
    <property type="match status" value="1"/>
</dbReference>
<feature type="binding site" evidence="1">
    <location>
        <position position="134"/>
    </location>
    <ligand>
        <name>substrate</name>
    </ligand>
</feature>
<keyword evidence="1" id="KW-0460">Magnesium</keyword>
<dbReference type="Proteomes" id="UP000027195">
    <property type="component" value="Unassembled WGS sequence"/>
</dbReference>
<evidence type="ECO:0000313" key="4">
    <source>
        <dbReference type="Proteomes" id="UP000027195"/>
    </source>
</evidence>
<name>A0A067NCW4_BOTB1</name>
<evidence type="ECO:0000256" key="1">
    <source>
        <dbReference type="PIRSR" id="PIRSR605493-1"/>
    </source>
</evidence>
<reference evidence="4" key="1">
    <citation type="journal article" date="2014" name="Proc. Natl. Acad. Sci. U.S.A.">
        <title>Extensive sampling of basidiomycete genomes demonstrates inadequacy of the white-rot/brown-rot paradigm for wood decay fungi.</title>
        <authorList>
            <person name="Riley R."/>
            <person name="Salamov A.A."/>
            <person name="Brown D.W."/>
            <person name="Nagy L.G."/>
            <person name="Floudas D."/>
            <person name="Held B.W."/>
            <person name="Levasseur A."/>
            <person name="Lombard V."/>
            <person name="Morin E."/>
            <person name="Otillar R."/>
            <person name="Lindquist E.A."/>
            <person name="Sun H."/>
            <person name="LaButti K.M."/>
            <person name="Schmutz J."/>
            <person name="Jabbour D."/>
            <person name="Luo H."/>
            <person name="Baker S.E."/>
            <person name="Pisabarro A.G."/>
            <person name="Walton J.D."/>
            <person name="Blanchette R.A."/>
            <person name="Henrissat B."/>
            <person name="Martin F."/>
            <person name="Cullen D."/>
            <person name="Hibbett D.S."/>
            <person name="Grigoriev I.V."/>
        </authorList>
    </citation>
    <scope>NUCLEOTIDE SEQUENCE [LARGE SCALE GENOMIC DNA]</scope>
    <source>
        <strain evidence="4">FD-172 SS1</strain>
    </source>
</reference>
<dbReference type="InParanoid" id="A0A067NCW4"/>
<dbReference type="GO" id="GO:0046872">
    <property type="term" value="F:metal ion binding"/>
    <property type="evidence" value="ECO:0007669"/>
    <property type="project" value="UniProtKB-KW"/>
</dbReference>
<dbReference type="Gene3D" id="3.50.30.40">
    <property type="entry name" value="Ribonuclease E inhibitor RraA/RraA-like"/>
    <property type="match status" value="1"/>
</dbReference>
<evidence type="ECO:0000256" key="2">
    <source>
        <dbReference type="SAM" id="MobiDB-lite"/>
    </source>
</evidence>
<dbReference type="PANTHER" id="PTHR33254">
    <property type="entry name" value="4-HYDROXY-4-METHYL-2-OXOGLUTARATE ALDOLASE 3-RELATED"/>
    <property type="match status" value="1"/>
</dbReference>
<dbReference type="SUPFAM" id="SSF89562">
    <property type="entry name" value="RraA-like"/>
    <property type="match status" value="1"/>
</dbReference>
<keyword evidence="1" id="KW-0479">Metal-binding</keyword>
<sequence>MDAPNPTQNPMRKFEAPPSVSDKLAEYTTCEISDALIKLGVPHGGHIPDITMFSPSFDDTSVRICGPAYTVKMVPASDTSSPKLERHFVDSAPRGCVMVISAPPSVKSAVWGGLMTAGAQVQGVRGVVIDGRCRDIAEHRAAQFPVFARGRSTLGQGTFTHPSEINVPITIDVPTSVNPSSNTEVVKPFMEAEVNPGDIVVADVDGVVWVPPELVEVVAEKCKVSREVDAKCLEDIRAGKGIAYSFKTWRGK</sequence>
<feature type="region of interest" description="Disordered" evidence="2">
    <location>
        <begin position="1"/>
        <end position="20"/>
    </location>
</feature>
<evidence type="ECO:0008006" key="5">
    <source>
        <dbReference type="Google" id="ProtNLM"/>
    </source>
</evidence>
<dbReference type="PANTHER" id="PTHR33254:SF4">
    <property type="entry name" value="4-HYDROXY-4-METHYL-2-OXOGLUTARATE ALDOLASE 3-RELATED"/>
    <property type="match status" value="1"/>
</dbReference>
<feature type="binding site" evidence="1">
    <location>
        <position position="135"/>
    </location>
    <ligand>
        <name>Mg(2+)</name>
        <dbReference type="ChEBI" id="CHEBI:18420"/>
    </ligand>
</feature>
<dbReference type="OrthoDB" id="1476984at2759"/>
<feature type="compositionally biased region" description="Polar residues" evidence="2">
    <location>
        <begin position="1"/>
        <end position="10"/>
    </location>
</feature>
<dbReference type="EMBL" id="KL198016">
    <property type="protein sequence ID" value="KDQ21641.1"/>
    <property type="molecule type" value="Genomic_DNA"/>
</dbReference>
<dbReference type="STRING" id="930990.A0A067NCW4"/>
<feature type="binding site" evidence="1">
    <location>
        <begin position="112"/>
        <end position="115"/>
    </location>
    <ligand>
        <name>substrate</name>
    </ligand>
</feature>
<dbReference type="GO" id="GO:0047443">
    <property type="term" value="F:4-hydroxy-4-methyl-2-oxoglutarate aldolase activity"/>
    <property type="evidence" value="ECO:0007669"/>
    <property type="project" value="TreeGrafter"/>
</dbReference>
<dbReference type="InterPro" id="IPR036704">
    <property type="entry name" value="RraA/RraA-like_sf"/>
</dbReference>
<keyword evidence="4" id="KW-1185">Reference proteome</keyword>
<dbReference type="CDD" id="cd16841">
    <property type="entry name" value="RraA_family"/>
    <property type="match status" value="1"/>
</dbReference>
<dbReference type="GO" id="GO:0008948">
    <property type="term" value="F:oxaloacetate decarboxylase activity"/>
    <property type="evidence" value="ECO:0007669"/>
    <property type="project" value="TreeGrafter"/>
</dbReference>
<dbReference type="HOGENOM" id="CLU_072626_0_1_1"/>
<evidence type="ECO:0000313" key="3">
    <source>
        <dbReference type="EMBL" id="KDQ21641.1"/>
    </source>
</evidence>
<protein>
    <recommendedName>
        <fullName evidence="5">RraA-like protein</fullName>
    </recommendedName>
</protein>
<comment type="cofactor">
    <cofactor evidence="1">
        <name>Mg(2+)</name>
        <dbReference type="ChEBI" id="CHEBI:18420"/>
    </cofactor>
</comment>
<accession>A0A067NCW4</accession>
<proteinExistence type="predicted"/>
<dbReference type="AlphaFoldDB" id="A0A067NCW4"/>
<organism evidence="3 4">
    <name type="scientific">Botryobasidium botryosum (strain FD-172 SS1)</name>
    <dbReference type="NCBI Taxonomy" id="930990"/>
    <lineage>
        <taxon>Eukaryota</taxon>
        <taxon>Fungi</taxon>
        <taxon>Dikarya</taxon>
        <taxon>Basidiomycota</taxon>
        <taxon>Agaricomycotina</taxon>
        <taxon>Agaricomycetes</taxon>
        <taxon>Cantharellales</taxon>
        <taxon>Botryobasidiaceae</taxon>
        <taxon>Botryobasidium</taxon>
    </lineage>
</organism>
<dbReference type="InterPro" id="IPR005493">
    <property type="entry name" value="RraA/RraA-like"/>
</dbReference>
<gene>
    <name evidence="3" type="ORF">BOTBODRAFT_26073</name>
</gene>